<dbReference type="AlphaFoldDB" id="A0AAV9HNV3"/>
<reference evidence="8" key="1">
    <citation type="journal article" date="2023" name="Mol. Phylogenet. Evol.">
        <title>Genome-scale phylogeny and comparative genomics of the fungal order Sordariales.</title>
        <authorList>
            <person name="Hensen N."/>
            <person name="Bonometti L."/>
            <person name="Westerberg I."/>
            <person name="Brannstrom I.O."/>
            <person name="Guillou S."/>
            <person name="Cros-Aarteil S."/>
            <person name="Calhoun S."/>
            <person name="Haridas S."/>
            <person name="Kuo A."/>
            <person name="Mondo S."/>
            <person name="Pangilinan J."/>
            <person name="Riley R."/>
            <person name="LaButti K."/>
            <person name="Andreopoulos B."/>
            <person name="Lipzen A."/>
            <person name="Chen C."/>
            <person name="Yan M."/>
            <person name="Daum C."/>
            <person name="Ng V."/>
            <person name="Clum A."/>
            <person name="Steindorff A."/>
            <person name="Ohm R.A."/>
            <person name="Martin F."/>
            <person name="Silar P."/>
            <person name="Natvig D.O."/>
            <person name="Lalanne C."/>
            <person name="Gautier V."/>
            <person name="Ament-Velasquez S.L."/>
            <person name="Kruys A."/>
            <person name="Hutchinson M.I."/>
            <person name="Powell A.J."/>
            <person name="Barry K."/>
            <person name="Miller A.N."/>
            <person name="Grigoriev I.V."/>
            <person name="Debuchy R."/>
            <person name="Gladieux P."/>
            <person name="Hiltunen Thoren M."/>
            <person name="Johannesson H."/>
        </authorList>
    </citation>
    <scope>NUCLEOTIDE SEQUENCE</scope>
    <source>
        <strain evidence="8">PSN324</strain>
    </source>
</reference>
<evidence type="ECO:0000256" key="6">
    <source>
        <dbReference type="ARBA" id="ARBA00023136"/>
    </source>
</evidence>
<evidence type="ECO:0000256" key="3">
    <source>
        <dbReference type="ARBA" id="ARBA00004370"/>
    </source>
</evidence>
<dbReference type="InterPro" id="IPR052374">
    <property type="entry name" value="SERAC1"/>
</dbReference>
<sequence>MSRRVFLQQLYPESDDPGHQNSTVDIVLIHGVNGDAIKTWECKNESKDKNKDLGDTIVWPRHLLPQRFPGARVLSFGYNADIYHSDSIAGIRDVAKTFLSCLALKREDVDPNRPIIFIAHCLGGFILKQALHTAHYERDYNGIAERTVGIFFFGTPHVATSKDKWDHVAKAYSSLDSSKPTGWLRKRSRLVRALQKDSDDLMDMMDKFRHMLEVDDRSGRRKQRWAIGNWYETLKVPGAKSVIVDATAAQLDALDDEIQRPVDADHVGMTRFATADNQTFGELCSQISKLVPEAAWALGNNQAAAATTSQITPQERSTPEGRIVNNQDAPPVNVQVRTRDSSGRTIRLSAKATDITYTIEEDQNLNRRAGLTSQSPGYVIGEDEGEENKTVRSVRPGRYLEDQNSGKPSARDFISNLKTTKVPVTAGR</sequence>
<keyword evidence="6" id="KW-0472">Membrane</keyword>
<dbReference type="Gene3D" id="3.40.50.1820">
    <property type="entry name" value="alpha/beta hydrolase"/>
    <property type="match status" value="1"/>
</dbReference>
<gene>
    <name evidence="8" type="ORF">QBC42DRAFT_297675</name>
</gene>
<evidence type="ECO:0000256" key="1">
    <source>
        <dbReference type="ARBA" id="ARBA00004173"/>
    </source>
</evidence>
<evidence type="ECO:0000313" key="8">
    <source>
        <dbReference type="EMBL" id="KAK4461461.1"/>
    </source>
</evidence>
<evidence type="ECO:0000313" key="9">
    <source>
        <dbReference type="Proteomes" id="UP001321749"/>
    </source>
</evidence>
<dbReference type="Proteomes" id="UP001321749">
    <property type="component" value="Unassembled WGS sequence"/>
</dbReference>
<keyword evidence="5" id="KW-0496">Mitochondrion</keyword>
<organism evidence="8 9">
    <name type="scientific">Cladorrhinum samala</name>
    <dbReference type="NCBI Taxonomy" id="585594"/>
    <lineage>
        <taxon>Eukaryota</taxon>
        <taxon>Fungi</taxon>
        <taxon>Dikarya</taxon>
        <taxon>Ascomycota</taxon>
        <taxon>Pezizomycotina</taxon>
        <taxon>Sordariomycetes</taxon>
        <taxon>Sordariomycetidae</taxon>
        <taxon>Sordariales</taxon>
        <taxon>Podosporaceae</taxon>
        <taxon>Cladorrhinum</taxon>
    </lineage>
</organism>
<accession>A0AAV9HNV3</accession>
<comment type="subcellular location">
    <subcellularLocation>
        <location evidence="2">Endoplasmic reticulum</location>
    </subcellularLocation>
    <subcellularLocation>
        <location evidence="3">Membrane</location>
    </subcellularLocation>
    <subcellularLocation>
        <location evidence="1">Mitochondrion</location>
    </subcellularLocation>
</comment>
<keyword evidence="9" id="KW-1185">Reference proteome</keyword>
<feature type="region of interest" description="Disordered" evidence="7">
    <location>
        <begin position="305"/>
        <end position="327"/>
    </location>
</feature>
<dbReference type="GO" id="GO:0005783">
    <property type="term" value="C:endoplasmic reticulum"/>
    <property type="evidence" value="ECO:0007669"/>
    <property type="project" value="UniProtKB-SubCell"/>
</dbReference>
<dbReference type="SUPFAM" id="SSF53474">
    <property type="entry name" value="alpha/beta-Hydrolases"/>
    <property type="match status" value="1"/>
</dbReference>
<evidence type="ECO:0000256" key="2">
    <source>
        <dbReference type="ARBA" id="ARBA00004240"/>
    </source>
</evidence>
<dbReference type="GO" id="GO:0016020">
    <property type="term" value="C:membrane"/>
    <property type="evidence" value="ECO:0007669"/>
    <property type="project" value="UniProtKB-SubCell"/>
</dbReference>
<evidence type="ECO:0000256" key="5">
    <source>
        <dbReference type="ARBA" id="ARBA00023128"/>
    </source>
</evidence>
<reference evidence="8" key="2">
    <citation type="submission" date="2023-06" db="EMBL/GenBank/DDBJ databases">
        <authorList>
            <consortium name="Lawrence Berkeley National Laboratory"/>
            <person name="Mondo S.J."/>
            <person name="Hensen N."/>
            <person name="Bonometti L."/>
            <person name="Westerberg I."/>
            <person name="Brannstrom I.O."/>
            <person name="Guillou S."/>
            <person name="Cros-Aarteil S."/>
            <person name="Calhoun S."/>
            <person name="Haridas S."/>
            <person name="Kuo A."/>
            <person name="Pangilinan J."/>
            <person name="Riley R."/>
            <person name="Labutti K."/>
            <person name="Andreopoulos B."/>
            <person name="Lipzen A."/>
            <person name="Chen C."/>
            <person name="Yanf M."/>
            <person name="Daum C."/>
            <person name="Ng V."/>
            <person name="Clum A."/>
            <person name="Steindorff A."/>
            <person name="Ohm R."/>
            <person name="Martin F."/>
            <person name="Silar P."/>
            <person name="Natvig D."/>
            <person name="Lalanne C."/>
            <person name="Gautier V."/>
            <person name="Ament-Velasquez S.L."/>
            <person name="Kruys A."/>
            <person name="Hutchinson M.I."/>
            <person name="Powell A.J."/>
            <person name="Barry K."/>
            <person name="Miller A.N."/>
            <person name="Grigoriev I.V."/>
            <person name="Debuchy R."/>
            <person name="Gladieux P."/>
            <person name="Thoren M.H."/>
            <person name="Johannesson H."/>
        </authorList>
    </citation>
    <scope>NUCLEOTIDE SEQUENCE</scope>
    <source>
        <strain evidence="8">PSN324</strain>
    </source>
</reference>
<dbReference type="GO" id="GO:0005739">
    <property type="term" value="C:mitochondrion"/>
    <property type="evidence" value="ECO:0007669"/>
    <property type="project" value="UniProtKB-SubCell"/>
</dbReference>
<comment type="caution">
    <text evidence="8">The sequence shown here is derived from an EMBL/GenBank/DDBJ whole genome shotgun (WGS) entry which is preliminary data.</text>
</comment>
<name>A0AAV9HNV3_9PEZI</name>
<evidence type="ECO:0008006" key="10">
    <source>
        <dbReference type="Google" id="ProtNLM"/>
    </source>
</evidence>
<dbReference type="PANTHER" id="PTHR48182">
    <property type="entry name" value="PROTEIN SERAC1"/>
    <property type="match status" value="1"/>
</dbReference>
<proteinExistence type="predicted"/>
<dbReference type="EMBL" id="MU864990">
    <property type="protein sequence ID" value="KAK4461461.1"/>
    <property type="molecule type" value="Genomic_DNA"/>
</dbReference>
<protein>
    <recommendedName>
        <fullName evidence="10">DUF676 domain-containing protein</fullName>
    </recommendedName>
</protein>
<feature type="region of interest" description="Disordered" evidence="7">
    <location>
        <begin position="371"/>
        <end position="392"/>
    </location>
</feature>
<feature type="compositionally biased region" description="Polar residues" evidence="7">
    <location>
        <begin position="307"/>
        <end position="316"/>
    </location>
</feature>
<dbReference type="InterPro" id="IPR029058">
    <property type="entry name" value="AB_hydrolase_fold"/>
</dbReference>
<evidence type="ECO:0000256" key="4">
    <source>
        <dbReference type="ARBA" id="ARBA00022824"/>
    </source>
</evidence>
<keyword evidence="4" id="KW-0256">Endoplasmic reticulum</keyword>
<evidence type="ECO:0000256" key="7">
    <source>
        <dbReference type="SAM" id="MobiDB-lite"/>
    </source>
</evidence>
<dbReference type="PANTHER" id="PTHR48182:SF2">
    <property type="entry name" value="PROTEIN SERAC1"/>
    <property type="match status" value="1"/>
</dbReference>